<keyword evidence="2" id="KW-1185">Reference proteome</keyword>
<organism evidence="1 2">
    <name type="scientific">Tahibacter aquaticus</name>
    <dbReference type="NCBI Taxonomy" id="520092"/>
    <lineage>
        <taxon>Bacteria</taxon>
        <taxon>Pseudomonadati</taxon>
        <taxon>Pseudomonadota</taxon>
        <taxon>Gammaproteobacteria</taxon>
        <taxon>Lysobacterales</taxon>
        <taxon>Rhodanobacteraceae</taxon>
        <taxon>Tahibacter</taxon>
    </lineage>
</organism>
<comment type="caution">
    <text evidence="1">The sequence shown here is derived from an EMBL/GenBank/DDBJ whole genome shotgun (WGS) entry which is preliminary data.</text>
</comment>
<dbReference type="OrthoDB" id="9790784at2"/>
<dbReference type="Proteomes" id="UP000295293">
    <property type="component" value="Unassembled WGS sequence"/>
</dbReference>
<sequence>MNGERAYVYNGTFLTRTLTLDATTSQLSAVATTPDGLSATASTTISVSSIEPDATLEADADAGFAPLPVGFAIRLRPGLELTAQNIIIDYSTDRTPDYNGSSPIPLTMYAGPGVYTATADITLSDNSHRIVSRKVIAVDLAEQRTNVCSVYANLKARLVAQDAAGAVRSVTGGLHPKLLAFFTAMGAKMPIAGAGLGTLADGTLGLDGADVVAVREVSGKLRGYPIHFTRDATGVWRIDAM</sequence>
<gene>
    <name evidence="1" type="ORF">DFR29_110169</name>
</gene>
<accession>A0A4R6YTM2</accession>
<evidence type="ECO:0000313" key="1">
    <source>
        <dbReference type="EMBL" id="TDR41686.1"/>
    </source>
</evidence>
<protein>
    <submittedName>
        <fullName evidence="1">Uncharacterized protein</fullName>
    </submittedName>
</protein>
<proteinExistence type="predicted"/>
<evidence type="ECO:0000313" key="2">
    <source>
        <dbReference type="Proteomes" id="UP000295293"/>
    </source>
</evidence>
<dbReference type="EMBL" id="SNZH01000010">
    <property type="protein sequence ID" value="TDR41686.1"/>
    <property type="molecule type" value="Genomic_DNA"/>
</dbReference>
<dbReference type="AlphaFoldDB" id="A0A4R6YTM2"/>
<name>A0A4R6YTM2_9GAMM</name>
<reference evidence="1 2" key="1">
    <citation type="submission" date="2019-03" db="EMBL/GenBank/DDBJ databases">
        <title>Genomic Encyclopedia of Type Strains, Phase IV (KMG-IV): sequencing the most valuable type-strain genomes for metagenomic binning, comparative biology and taxonomic classification.</title>
        <authorList>
            <person name="Goeker M."/>
        </authorList>
    </citation>
    <scope>NUCLEOTIDE SEQUENCE [LARGE SCALE GENOMIC DNA]</scope>
    <source>
        <strain evidence="1 2">DSM 21667</strain>
    </source>
</reference>